<feature type="transmembrane region" description="Helical" evidence="13">
    <location>
        <begin position="22"/>
        <end position="41"/>
    </location>
</feature>
<feature type="region of interest" description="Disordered" evidence="12">
    <location>
        <begin position="560"/>
        <end position="592"/>
    </location>
</feature>
<feature type="compositionally biased region" description="Polar residues" evidence="12">
    <location>
        <begin position="633"/>
        <end position="642"/>
    </location>
</feature>
<dbReference type="GO" id="GO:0005886">
    <property type="term" value="C:plasma membrane"/>
    <property type="evidence" value="ECO:0007669"/>
    <property type="project" value="UniProtKB-SubCell"/>
</dbReference>
<evidence type="ECO:0000313" key="14">
    <source>
        <dbReference type="EMBL" id="TGZ63012.1"/>
    </source>
</evidence>
<feature type="compositionally biased region" description="Polar residues" evidence="12">
    <location>
        <begin position="515"/>
        <end position="526"/>
    </location>
</feature>
<evidence type="ECO:0000256" key="3">
    <source>
        <dbReference type="ARBA" id="ARBA00022475"/>
    </source>
</evidence>
<reference evidence="14 15" key="1">
    <citation type="journal article" date="2019" name="BMC Genomics">
        <title>New insights from Opisthorchis felineus genome: update on genomics of the epidemiologically important liver flukes.</title>
        <authorList>
            <person name="Ershov N.I."/>
            <person name="Mordvinov V.A."/>
            <person name="Prokhortchouk E.B."/>
            <person name="Pakharukova M.Y."/>
            <person name="Gunbin K.V."/>
            <person name="Ustyantsev K."/>
            <person name="Genaev M.A."/>
            <person name="Blinov A.G."/>
            <person name="Mazur A."/>
            <person name="Boulygina E."/>
            <person name="Tsygankova S."/>
            <person name="Khrameeva E."/>
            <person name="Chekanov N."/>
            <person name="Fan G."/>
            <person name="Xiao A."/>
            <person name="Zhang H."/>
            <person name="Xu X."/>
            <person name="Yang H."/>
            <person name="Solovyev V."/>
            <person name="Lee S.M."/>
            <person name="Liu X."/>
            <person name="Afonnikov D.A."/>
            <person name="Skryabin K.G."/>
        </authorList>
    </citation>
    <scope>NUCLEOTIDE SEQUENCE [LARGE SCALE GENOMIC DNA]</scope>
    <source>
        <strain evidence="14">AK-0245</strain>
        <tissue evidence="14">Whole organism</tissue>
    </source>
</reference>
<evidence type="ECO:0000256" key="6">
    <source>
        <dbReference type="ARBA" id="ARBA00022974"/>
    </source>
</evidence>
<evidence type="ECO:0000256" key="1">
    <source>
        <dbReference type="ARBA" id="ARBA00004609"/>
    </source>
</evidence>
<evidence type="ECO:0000313" key="15">
    <source>
        <dbReference type="Proteomes" id="UP000308267"/>
    </source>
</evidence>
<comment type="caution">
    <text evidence="14">The sequence shown here is derived from an EMBL/GenBank/DDBJ whole genome shotgun (WGS) entry which is preliminary data.</text>
</comment>
<keyword evidence="6" id="KW-0654">Proteoglycan</keyword>
<proteinExistence type="inferred from homology"/>
<keyword evidence="3" id="KW-1003">Cell membrane</keyword>
<feature type="region of interest" description="Disordered" evidence="12">
    <location>
        <begin position="626"/>
        <end position="648"/>
    </location>
</feature>
<evidence type="ECO:0000256" key="13">
    <source>
        <dbReference type="SAM" id="Phobius"/>
    </source>
</evidence>
<dbReference type="PANTHER" id="PTHR10822">
    <property type="entry name" value="GLYPICAN"/>
    <property type="match status" value="1"/>
</dbReference>
<evidence type="ECO:0000256" key="9">
    <source>
        <dbReference type="ARBA" id="ARBA00023207"/>
    </source>
</evidence>
<evidence type="ECO:0000256" key="11">
    <source>
        <dbReference type="RuleBase" id="RU003518"/>
    </source>
</evidence>
<dbReference type="GO" id="GO:0005576">
    <property type="term" value="C:extracellular region"/>
    <property type="evidence" value="ECO:0007669"/>
    <property type="project" value="TreeGrafter"/>
</dbReference>
<keyword evidence="4" id="KW-0336">GPI-anchor</keyword>
<evidence type="ECO:0000256" key="7">
    <source>
        <dbReference type="ARBA" id="ARBA00023136"/>
    </source>
</evidence>
<keyword evidence="15" id="KW-1185">Reference proteome</keyword>
<organism evidence="14 15">
    <name type="scientific">Opisthorchis felineus</name>
    <dbReference type="NCBI Taxonomy" id="147828"/>
    <lineage>
        <taxon>Eukaryota</taxon>
        <taxon>Metazoa</taxon>
        <taxon>Spiralia</taxon>
        <taxon>Lophotrochozoa</taxon>
        <taxon>Platyhelminthes</taxon>
        <taxon>Trematoda</taxon>
        <taxon>Digenea</taxon>
        <taxon>Opisthorchiida</taxon>
        <taxon>Opisthorchiata</taxon>
        <taxon>Opisthorchiidae</taxon>
        <taxon>Opisthorchis</taxon>
    </lineage>
</organism>
<dbReference type="OrthoDB" id="6380619at2759"/>
<evidence type="ECO:0000256" key="8">
    <source>
        <dbReference type="ARBA" id="ARBA00023180"/>
    </source>
</evidence>
<accession>A0A4S2LHE7</accession>
<sequence length="684" mass="76326">ACPHLKIISYAHVLSRTSTLHFIMYIACSSTVIAVLLLVTFNCTANSTAFCKLCDKHAKFADNITRIFERVSNFDNVKQALRSVLVDFKALPQSILYLSKLSINSQLKGIKPRVRELISYSIRLFDYLEGRFDVSRQKYVPFRVLEGRINDFLDNIMISTLQEAGYPGEIPYDTEELIRCSQTTDLVLPTLNLVGNLKQIWKDQVIYGLREYSWIYRMLEVTLTYLNSQPLQSCQLGLNRLVQGCSVDSTGPDKLLTVGNFCPNYCSNVLRGCLAAPLLFWPIQTDGSDMDEQRENQTPLQRLLASPRQGPARNQIQAAFDQLLSSLNATGLMNLISHGLQNAQQDLHRIVKELELFCGDGVVQKRQLVVEPPENSNEIHDEQSTAELKKRQEELVEFMRSLGQRLTTVARELTNVDQYLYRIEERFCRSGGKENLATTVCWNGTHYGSYDKPVAPFTQDGQRHNPEVPFNGIRHQSYTVVNHPLEIERPLRDPDRSVPSSQNSLPTWPDLPDSSGFSPDSENSFSHLPLSPNEAANFPPVFPDVPSPQPKPVIEPNLVGGCSTDDEDCISPGQHESEASIASNKEVDSNQIVPPGPVWMESTSTASVLNSTSAVASAVRDDNDDINDVIPKTKTSSGQTSVVPAKEKGDGAPILPNSVLITTGFTLFYVSYFRYCSDSNTSFS</sequence>
<keyword evidence="7 13" id="KW-0472">Membrane</keyword>
<evidence type="ECO:0000256" key="2">
    <source>
        <dbReference type="ARBA" id="ARBA00010260"/>
    </source>
</evidence>
<evidence type="ECO:0000256" key="12">
    <source>
        <dbReference type="SAM" id="MobiDB-lite"/>
    </source>
</evidence>
<dbReference type="InterPro" id="IPR001863">
    <property type="entry name" value="Glypican"/>
</dbReference>
<dbReference type="STRING" id="147828.A0A4S2LHE7"/>
<dbReference type="GO" id="GO:0009966">
    <property type="term" value="P:regulation of signal transduction"/>
    <property type="evidence" value="ECO:0007669"/>
    <property type="project" value="InterPro"/>
</dbReference>
<evidence type="ECO:0000256" key="10">
    <source>
        <dbReference type="ARBA" id="ARBA00023288"/>
    </source>
</evidence>
<feature type="region of interest" description="Disordered" evidence="12">
    <location>
        <begin position="490"/>
        <end position="532"/>
    </location>
</feature>
<keyword evidence="13" id="KW-1133">Transmembrane helix</keyword>
<name>A0A4S2LHE7_OPIFE</name>
<dbReference type="GO" id="GO:0016477">
    <property type="term" value="P:cell migration"/>
    <property type="evidence" value="ECO:0007669"/>
    <property type="project" value="TreeGrafter"/>
</dbReference>
<evidence type="ECO:0000256" key="5">
    <source>
        <dbReference type="ARBA" id="ARBA00022729"/>
    </source>
</evidence>
<gene>
    <name evidence="14" type="ORF">CRM22_007137</name>
</gene>
<protein>
    <submittedName>
        <fullName evidence="14">Uncharacterized protein</fullName>
    </submittedName>
</protein>
<keyword evidence="8" id="KW-0325">Glycoprotein</keyword>
<comment type="similarity">
    <text evidence="2 11">Belongs to the glypican family.</text>
</comment>
<dbReference type="Pfam" id="PF01153">
    <property type="entry name" value="Glypican"/>
    <property type="match status" value="1"/>
</dbReference>
<feature type="non-terminal residue" evidence="14">
    <location>
        <position position="1"/>
    </location>
</feature>
<evidence type="ECO:0000256" key="4">
    <source>
        <dbReference type="ARBA" id="ARBA00022622"/>
    </source>
</evidence>
<dbReference type="AlphaFoldDB" id="A0A4S2LHE7"/>
<dbReference type="PANTHER" id="PTHR10822:SF29">
    <property type="entry name" value="DIVISION ABNORMALLY DELAYED PROTEIN"/>
    <property type="match status" value="1"/>
</dbReference>
<dbReference type="GO" id="GO:0009986">
    <property type="term" value="C:cell surface"/>
    <property type="evidence" value="ECO:0007669"/>
    <property type="project" value="TreeGrafter"/>
</dbReference>
<keyword evidence="5" id="KW-0732">Signal</keyword>
<dbReference type="Proteomes" id="UP000308267">
    <property type="component" value="Unassembled WGS sequence"/>
</dbReference>
<comment type="subcellular location">
    <subcellularLocation>
        <location evidence="1">Cell membrane</location>
        <topology evidence="1">Lipid-anchor</topology>
        <topology evidence="1">GPI-anchor</topology>
    </subcellularLocation>
</comment>
<keyword evidence="13" id="KW-0812">Transmembrane</keyword>
<keyword evidence="10" id="KW-0449">Lipoprotein</keyword>
<dbReference type="GO" id="GO:1905475">
    <property type="term" value="P:regulation of protein localization to membrane"/>
    <property type="evidence" value="ECO:0007669"/>
    <property type="project" value="TreeGrafter"/>
</dbReference>
<keyword evidence="9" id="KW-0357">Heparan sulfate</keyword>
<dbReference type="GO" id="GO:0098552">
    <property type="term" value="C:side of membrane"/>
    <property type="evidence" value="ECO:0007669"/>
    <property type="project" value="UniProtKB-KW"/>
</dbReference>
<dbReference type="EMBL" id="SJOL01007330">
    <property type="protein sequence ID" value="TGZ63012.1"/>
    <property type="molecule type" value="Genomic_DNA"/>
</dbReference>